<dbReference type="AlphaFoldDB" id="A0A1U8JL38"/>
<keyword evidence="8" id="KW-0576">Peroxisome</keyword>
<keyword evidence="6" id="KW-1133">Transmembrane helix</keyword>
<dbReference type="Pfam" id="PF00153">
    <property type="entry name" value="Mito_carr"/>
    <property type="match status" value="1"/>
</dbReference>
<dbReference type="Gene3D" id="1.50.40.10">
    <property type="entry name" value="Mitochondrial carrier domain"/>
    <property type="match status" value="1"/>
</dbReference>
<dbReference type="GeneID" id="107908276"/>
<dbReference type="InterPro" id="IPR018108">
    <property type="entry name" value="MCP_transmembrane"/>
</dbReference>
<evidence type="ECO:0000313" key="9">
    <source>
        <dbReference type="Proteomes" id="UP000818029"/>
    </source>
</evidence>
<keyword evidence="7" id="KW-0472">Membrane</keyword>
<evidence type="ECO:0000256" key="4">
    <source>
        <dbReference type="ARBA" id="ARBA00022692"/>
    </source>
</evidence>
<organism evidence="9 10">
    <name type="scientific">Gossypium hirsutum</name>
    <name type="common">Upland cotton</name>
    <name type="synonym">Gossypium mexicanum</name>
    <dbReference type="NCBI Taxonomy" id="3635"/>
    <lineage>
        <taxon>Eukaryota</taxon>
        <taxon>Viridiplantae</taxon>
        <taxon>Streptophyta</taxon>
        <taxon>Embryophyta</taxon>
        <taxon>Tracheophyta</taxon>
        <taxon>Spermatophyta</taxon>
        <taxon>Magnoliopsida</taxon>
        <taxon>eudicotyledons</taxon>
        <taxon>Gunneridae</taxon>
        <taxon>Pentapetalae</taxon>
        <taxon>rosids</taxon>
        <taxon>malvids</taxon>
        <taxon>Malvales</taxon>
        <taxon>Malvaceae</taxon>
        <taxon>Malvoideae</taxon>
        <taxon>Gossypium</taxon>
    </lineage>
</organism>
<evidence type="ECO:0000256" key="5">
    <source>
        <dbReference type="ARBA" id="ARBA00022737"/>
    </source>
</evidence>
<dbReference type="PANTHER" id="PTHR46650">
    <property type="entry name" value="PEROXISOMAL ADENINE NUCLEOTIDE TRANSPORTER 1"/>
    <property type="match status" value="1"/>
</dbReference>
<evidence type="ECO:0000256" key="3">
    <source>
        <dbReference type="ARBA" id="ARBA00022448"/>
    </source>
</evidence>
<keyword evidence="9" id="KW-1185">Reference proteome</keyword>
<evidence type="ECO:0000256" key="8">
    <source>
        <dbReference type="ARBA" id="ARBA00023140"/>
    </source>
</evidence>
<evidence type="ECO:0000256" key="6">
    <source>
        <dbReference type="ARBA" id="ARBA00022989"/>
    </source>
</evidence>
<keyword evidence="4" id="KW-0812">Transmembrane</keyword>
<evidence type="ECO:0000313" key="10">
    <source>
        <dbReference type="RefSeq" id="XP_016690992.2"/>
    </source>
</evidence>
<name>A0A1U8JL38_GOSHI</name>
<sequence length="281" mass="31135">MGWRICRNYRKLNNATRKYHSGFSFPNKMLDRFDGKEYDYFLYGYGWYDKLPFDTTMVNDASSSASASLRFLFFPSLRREYQHKKATSNSSLFPALTLVMISSYRNTADVLWEAIANGQVLSLYQGLGTKNLQSFISQFIYFYGYSFFKRLYLKKTGNKTIGTKANLIVGVAAGACTVIITQQSCILEFDGASKGNPRPIGAAAVLKTDAGNVEHGVDQADLIAFLLELSFHTPGETLTGRDIPSLYVTLRDADGGTKEPLILCRGVDVGREVAGHDVASG</sequence>
<evidence type="ECO:0000256" key="2">
    <source>
        <dbReference type="ARBA" id="ARBA00006375"/>
    </source>
</evidence>
<keyword evidence="3" id="KW-0813">Transport</keyword>
<protein>
    <submittedName>
        <fullName evidence="10">Uncharacterized protein</fullName>
    </submittedName>
</protein>
<dbReference type="SUPFAM" id="SSF103506">
    <property type="entry name" value="Mitochondrial carrier"/>
    <property type="match status" value="1"/>
</dbReference>
<reference evidence="10" key="2">
    <citation type="submission" date="2025-08" db="UniProtKB">
        <authorList>
            <consortium name="RefSeq"/>
        </authorList>
    </citation>
    <scope>IDENTIFICATION</scope>
</reference>
<comment type="similarity">
    <text evidence="2">Belongs to the mitochondrial carrier (TC 2.A.29) family.</text>
</comment>
<gene>
    <name evidence="10" type="primary">LOC107908276</name>
</gene>
<dbReference type="InterPro" id="IPR023395">
    <property type="entry name" value="MCP_dom_sf"/>
</dbReference>
<evidence type="ECO:0000256" key="7">
    <source>
        <dbReference type="ARBA" id="ARBA00023136"/>
    </source>
</evidence>
<keyword evidence="5" id="KW-0677">Repeat</keyword>
<dbReference type="PaxDb" id="3635-A0A1U8JL38"/>
<dbReference type="InterPro" id="IPR045900">
    <property type="entry name" value="Peroxisomal_Ade_carrier"/>
</dbReference>
<accession>A0A1U8JL38</accession>
<dbReference type="RefSeq" id="XP_016690992.2">
    <property type="nucleotide sequence ID" value="XM_016835503.2"/>
</dbReference>
<evidence type="ECO:0000256" key="1">
    <source>
        <dbReference type="ARBA" id="ARBA00004585"/>
    </source>
</evidence>
<dbReference type="KEGG" id="ghi:107908276"/>
<proteinExistence type="inferred from homology"/>
<comment type="subcellular location">
    <subcellularLocation>
        <location evidence="1">Peroxisome membrane</location>
        <topology evidence="1">Multi-pass membrane protein</topology>
    </subcellularLocation>
</comment>
<dbReference type="Proteomes" id="UP000818029">
    <property type="component" value="Chromosome D02"/>
</dbReference>
<dbReference type="PANTHER" id="PTHR46650:SF1">
    <property type="entry name" value="PEROXISOMAL ADENINE NUCLEOTIDE TRANSPORTER 1"/>
    <property type="match status" value="1"/>
</dbReference>
<reference evidence="9" key="1">
    <citation type="journal article" date="2020" name="Nat. Genet.">
        <title>Genomic diversifications of five Gossypium allopolyploid species and their impact on cotton improvement.</title>
        <authorList>
            <person name="Chen Z.J."/>
            <person name="Sreedasyam A."/>
            <person name="Ando A."/>
            <person name="Song Q."/>
            <person name="De Santiago L.M."/>
            <person name="Hulse-Kemp A.M."/>
            <person name="Ding M."/>
            <person name="Ye W."/>
            <person name="Kirkbride R.C."/>
            <person name="Jenkins J."/>
            <person name="Plott C."/>
            <person name="Lovell J."/>
            <person name="Lin Y.M."/>
            <person name="Vaughn R."/>
            <person name="Liu B."/>
            <person name="Simpson S."/>
            <person name="Scheffler B.E."/>
            <person name="Wen L."/>
            <person name="Saski C.A."/>
            <person name="Grover C.E."/>
            <person name="Hu G."/>
            <person name="Conover J.L."/>
            <person name="Carlson J.W."/>
            <person name="Shu S."/>
            <person name="Boston L.B."/>
            <person name="Williams M."/>
            <person name="Peterson D.G."/>
            <person name="McGee K."/>
            <person name="Jones D.C."/>
            <person name="Wendel J.F."/>
            <person name="Stelly D.M."/>
            <person name="Grimwood J."/>
            <person name="Schmutz J."/>
        </authorList>
    </citation>
    <scope>NUCLEOTIDE SEQUENCE [LARGE SCALE GENOMIC DNA]</scope>
    <source>
        <strain evidence="9">cv. TM-1</strain>
    </source>
</reference>